<feature type="domain" description="Phosphatidic acid phosphatase type 2/haloperoxidase" evidence="3">
    <location>
        <begin position="186"/>
        <end position="296"/>
    </location>
</feature>
<evidence type="ECO:0000256" key="1">
    <source>
        <dbReference type="SAM" id="Coils"/>
    </source>
</evidence>
<dbReference type="InterPro" id="IPR036938">
    <property type="entry name" value="PAP2/HPO_sf"/>
</dbReference>
<dbReference type="SMART" id="SM00014">
    <property type="entry name" value="acidPPc"/>
    <property type="match status" value="1"/>
</dbReference>
<evidence type="ECO:0000259" key="3">
    <source>
        <dbReference type="SMART" id="SM00014"/>
    </source>
</evidence>
<dbReference type="GO" id="GO:0042392">
    <property type="term" value="F:sphingosine-1-phosphate phosphatase activity"/>
    <property type="evidence" value="ECO:0007669"/>
    <property type="project" value="TreeGrafter"/>
</dbReference>
<feature type="transmembrane region" description="Helical" evidence="2">
    <location>
        <begin position="156"/>
        <end position="180"/>
    </location>
</feature>
<reference evidence="4 6" key="1">
    <citation type="journal article" date="2016" name="Nat. Commun.">
        <title>Genomes of cryptic chimpanzee Plasmodium species reveal key evolutionary events leading to human malaria.</title>
        <authorList>
            <person name="Sundararaman S.A."/>
            <person name="Plenderleith L.J."/>
            <person name="Liu W."/>
            <person name="Loy D.E."/>
            <person name="Learn G.H."/>
            <person name="Li Y."/>
            <person name="Shaw K.S."/>
            <person name="Ayouba A."/>
            <person name="Peeters M."/>
            <person name="Speede S."/>
            <person name="Shaw G.M."/>
            <person name="Bushman F.D."/>
            <person name="Brisson D."/>
            <person name="Rayner J.C."/>
            <person name="Sharp P.M."/>
            <person name="Hahn B.H."/>
        </authorList>
    </citation>
    <scope>NUCLEOTIDE SEQUENCE [LARGE SCALE GENOMIC DNA]</scope>
    <source>
        <strain evidence="4 6">SY75</strain>
    </source>
</reference>
<dbReference type="PANTHER" id="PTHR14969:SF13">
    <property type="entry name" value="AT30094P"/>
    <property type="match status" value="1"/>
</dbReference>
<feature type="transmembrane region" description="Helical" evidence="2">
    <location>
        <begin position="187"/>
        <end position="209"/>
    </location>
</feature>
<gene>
    <name evidence="5" type="ORF">PGABG01_0805800</name>
    <name evidence="4" type="ORF">PGSY75_0805600</name>
</gene>
<feature type="coiled-coil region" evidence="1">
    <location>
        <begin position="40"/>
        <end position="67"/>
    </location>
</feature>
<evidence type="ECO:0000313" key="5">
    <source>
        <dbReference type="EMBL" id="SOV13316.1"/>
    </source>
</evidence>
<evidence type="ECO:0000256" key="2">
    <source>
        <dbReference type="SAM" id="Phobius"/>
    </source>
</evidence>
<dbReference type="VEuPathDB" id="PlasmoDB:PGSY75_0805600"/>
<keyword evidence="2" id="KW-0472">Membrane</keyword>
<dbReference type="AlphaFoldDB" id="A0A151LNA0"/>
<dbReference type="SUPFAM" id="SSF48317">
    <property type="entry name" value="Acid phosphatase/Vanadium-dependent haloperoxidase"/>
    <property type="match status" value="1"/>
</dbReference>
<keyword evidence="1" id="KW-0175">Coiled coil</keyword>
<evidence type="ECO:0000313" key="7">
    <source>
        <dbReference type="Proteomes" id="UP000831156"/>
    </source>
</evidence>
<dbReference type="KEGG" id="pgab:PGSY75_0805600"/>
<dbReference type="EMBL" id="LVLB01000009">
    <property type="protein sequence ID" value="KYO00658.1"/>
    <property type="molecule type" value="Genomic_DNA"/>
</dbReference>
<dbReference type="RefSeq" id="XP_018642159.1">
    <property type="nucleotide sequence ID" value="XM_018785192.1"/>
</dbReference>
<dbReference type="OrthoDB" id="302705at2759"/>
<dbReference type="Proteomes" id="UP000076004">
    <property type="component" value="Chromosome 8"/>
</dbReference>
<dbReference type="GeneID" id="29775812"/>
<name>A0A151LNA0_9APIC</name>
<accession>A0A151LNA0</accession>
<dbReference type="PANTHER" id="PTHR14969">
    <property type="entry name" value="SPHINGOSINE-1-PHOSPHATE PHOSPHOHYDROLASE"/>
    <property type="match status" value="1"/>
</dbReference>
<evidence type="ECO:0000313" key="4">
    <source>
        <dbReference type="EMBL" id="KYO00658.1"/>
    </source>
</evidence>
<feature type="transmembrane region" description="Helical" evidence="2">
    <location>
        <begin position="221"/>
        <end position="241"/>
    </location>
</feature>
<feature type="transmembrane region" description="Helical" evidence="2">
    <location>
        <begin position="132"/>
        <end position="150"/>
    </location>
</feature>
<dbReference type="Proteomes" id="UP000831156">
    <property type="component" value="Chromosome 8"/>
</dbReference>
<dbReference type="InterPro" id="IPR000326">
    <property type="entry name" value="PAP2/HPO"/>
</dbReference>
<keyword evidence="2" id="KW-1133">Transmembrane helix</keyword>
<organism evidence="4 6">
    <name type="scientific">Plasmodium gaboni</name>
    <dbReference type="NCBI Taxonomy" id="647221"/>
    <lineage>
        <taxon>Eukaryota</taxon>
        <taxon>Sar</taxon>
        <taxon>Alveolata</taxon>
        <taxon>Apicomplexa</taxon>
        <taxon>Aconoidasida</taxon>
        <taxon>Haemosporida</taxon>
        <taxon>Plasmodiidae</taxon>
        <taxon>Plasmodium</taxon>
        <taxon>Plasmodium (Laverania)</taxon>
    </lineage>
</organism>
<sequence>MLIKAYLPTLLHVGYLFNTIQCINIINYLLFGGSDKDSPNKNSSESKEEKNKKMEEFIDEKMKINLRSKKINSLKPIYTNTELETNYYIDDNETFKKLYANYPLCEAKYKLVDKLKSFHIFKKLMTDKPKKIILFKTCIIELYGMLSVTIRNVNHFSSVIATVYGYVPFLIMILTVLGFIITFNKNLLYIIFIMPTQTIISDIFLKRIFKKPRPINSALPTFGMPSSHSSFAIALLTFLLLHITEQKKDKWSIITYVIATLTLLPIPWSRVEVEDHTVLQVIVGSIVGICFGFIFYFMKKYFFKYKDSQP</sequence>
<keyword evidence="7" id="KW-1185">Reference proteome</keyword>
<proteinExistence type="predicted"/>
<dbReference type="VEuPathDB" id="PlasmoDB:PGABG01_0805800"/>
<feature type="transmembrane region" description="Helical" evidence="2">
    <location>
        <begin position="253"/>
        <end position="271"/>
    </location>
</feature>
<evidence type="ECO:0000313" key="6">
    <source>
        <dbReference type="Proteomes" id="UP000076004"/>
    </source>
</evidence>
<dbReference type="Pfam" id="PF01569">
    <property type="entry name" value="PAP2"/>
    <property type="match status" value="1"/>
</dbReference>
<dbReference type="Gene3D" id="1.20.144.10">
    <property type="entry name" value="Phosphatidic acid phosphatase type 2/haloperoxidase"/>
    <property type="match status" value="1"/>
</dbReference>
<dbReference type="EMBL" id="LT969431">
    <property type="protein sequence ID" value="SOV13316.1"/>
    <property type="molecule type" value="Genomic_DNA"/>
</dbReference>
<feature type="transmembrane region" description="Helical" evidence="2">
    <location>
        <begin position="12"/>
        <end position="31"/>
    </location>
</feature>
<protein>
    <submittedName>
        <fullName evidence="5">PAP2-like protein, putative</fullName>
    </submittedName>
    <submittedName>
        <fullName evidence="4">Putative PAP2-like protein</fullName>
    </submittedName>
</protein>
<feature type="transmembrane region" description="Helical" evidence="2">
    <location>
        <begin position="277"/>
        <end position="298"/>
    </location>
</feature>
<reference evidence="5" key="2">
    <citation type="submission" date="2016-09" db="EMBL/GenBank/DDBJ databases">
        <authorList>
            <consortium name="Pathogen Informatics"/>
            <person name="Sun Q."/>
            <person name="Inoue M."/>
        </authorList>
    </citation>
    <scope>NUCLEOTIDE SEQUENCE</scope>
</reference>
<keyword evidence="2" id="KW-0812">Transmembrane</keyword>